<accession>A0AB37XD60</accession>
<keyword evidence="1" id="KW-1133">Transmembrane helix</keyword>
<keyword evidence="1" id="KW-0472">Membrane</keyword>
<comment type="caution">
    <text evidence="2">The sequence shown here is derived from an EMBL/GenBank/DDBJ whole genome shotgun (WGS) entry which is preliminary data.</text>
</comment>
<gene>
    <name evidence="2" type="ORF">C0Q91_14625</name>
</gene>
<keyword evidence="1" id="KW-0812">Transmembrane</keyword>
<dbReference type="AlphaFoldDB" id="A0AB37XD60"/>
<evidence type="ECO:0000313" key="2">
    <source>
        <dbReference type="EMBL" id="RZE39970.1"/>
    </source>
</evidence>
<feature type="transmembrane region" description="Helical" evidence="1">
    <location>
        <begin position="20"/>
        <end position="40"/>
    </location>
</feature>
<organism evidence="2 3">
    <name type="scientific">Streptomyces albidoflavus</name>
    <dbReference type="NCBI Taxonomy" id="1886"/>
    <lineage>
        <taxon>Bacteria</taxon>
        <taxon>Bacillati</taxon>
        <taxon>Actinomycetota</taxon>
        <taxon>Actinomycetes</taxon>
        <taxon>Kitasatosporales</taxon>
        <taxon>Streptomycetaceae</taxon>
        <taxon>Streptomyces</taxon>
        <taxon>Streptomyces albidoflavus group</taxon>
    </lineage>
</organism>
<sequence length="79" mass="8872">MKLGRLRQFGASFISIVRHVVRRPLLILVLALICAGTRWLQITLPQPWDGLPFGFGLLAAMWSIRSTLPRSQGDQQADD</sequence>
<name>A0AB37XD60_9ACTN</name>
<proteinExistence type="predicted"/>
<evidence type="ECO:0000256" key="1">
    <source>
        <dbReference type="SAM" id="Phobius"/>
    </source>
</evidence>
<dbReference type="EMBL" id="PKLK01000017">
    <property type="protein sequence ID" value="RZE39970.1"/>
    <property type="molecule type" value="Genomic_DNA"/>
</dbReference>
<protein>
    <submittedName>
        <fullName evidence="2">Uncharacterized protein</fullName>
    </submittedName>
</protein>
<reference evidence="2 3" key="1">
    <citation type="submission" date="2017-12" db="EMBL/GenBank/DDBJ databases">
        <title>Population genomics insights into the ecological differentiation and adaptive evolution in streptomycetes.</title>
        <authorList>
            <person name="Li Y."/>
            <person name="Huang Y."/>
        </authorList>
    </citation>
    <scope>NUCLEOTIDE SEQUENCE [LARGE SCALE GENOMIC DNA]</scope>
    <source>
        <strain evidence="2 3">FXJ.2339</strain>
    </source>
</reference>
<evidence type="ECO:0000313" key="3">
    <source>
        <dbReference type="Proteomes" id="UP000292095"/>
    </source>
</evidence>
<dbReference type="Proteomes" id="UP000292095">
    <property type="component" value="Unassembled WGS sequence"/>
</dbReference>